<comment type="caution">
    <text evidence="3">The sequence shown here is derived from an EMBL/GenBank/DDBJ whole genome shotgun (WGS) entry which is preliminary data.</text>
</comment>
<evidence type="ECO:0000256" key="1">
    <source>
        <dbReference type="ARBA" id="ARBA00009981"/>
    </source>
</evidence>
<dbReference type="Pfam" id="PF02604">
    <property type="entry name" value="PhdYeFM_antitox"/>
    <property type="match status" value="1"/>
</dbReference>
<dbReference type="KEGG" id="cnr:EB819_03490"/>
<organism evidence="3 4">
    <name type="scientific">Cloacibacterium normanense</name>
    <dbReference type="NCBI Taxonomy" id="237258"/>
    <lineage>
        <taxon>Bacteria</taxon>
        <taxon>Pseudomonadati</taxon>
        <taxon>Bacteroidota</taxon>
        <taxon>Flavobacteriia</taxon>
        <taxon>Flavobacteriales</taxon>
        <taxon>Weeksellaceae</taxon>
    </lineage>
</organism>
<dbReference type="InterPro" id="IPR006442">
    <property type="entry name" value="Antitoxin_Phd/YefM"/>
</dbReference>
<dbReference type="PANTHER" id="PTHR33713">
    <property type="entry name" value="ANTITOXIN YAFN-RELATED"/>
    <property type="match status" value="1"/>
</dbReference>
<proteinExistence type="inferred from homology"/>
<dbReference type="InterPro" id="IPR036165">
    <property type="entry name" value="YefM-like_sf"/>
</dbReference>
<evidence type="ECO:0000313" key="4">
    <source>
        <dbReference type="Proteomes" id="UP000095601"/>
    </source>
</evidence>
<keyword evidence="4" id="KW-1185">Reference proteome</keyword>
<evidence type="ECO:0000256" key="2">
    <source>
        <dbReference type="RuleBase" id="RU362080"/>
    </source>
</evidence>
<sequence length="84" mass="9628">MIVTSISDFRKDIKNYLDRVAKNFETLIINRGKDSGIVVISLEEYNSLMATNHELSSRINEKRLDAAIEKLNQGNSFEKPLIEE</sequence>
<comment type="function">
    <text evidence="2">Antitoxin component of a type II toxin-antitoxin (TA) system.</text>
</comment>
<dbReference type="Gene3D" id="3.40.1620.10">
    <property type="entry name" value="YefM-like domain"/>
    <property type="match status" value="1"/>
</dbReference>
<dbReference type="OrthoDB" id="1524837at2"/>
<dbReference type="EMBL" id="MKGI01000004">
    <property type="protein sequence ID" value="OEL12473.1"/>
    <property type="molecule type" value="Genomic_DNA"/>
</dbReference>
<evidence type="ECO:0000313" key="3">
    <source>
        <dbReference type="EMBL" id="OEL12473.1"/>
    </source>
</evidence>
<protein>
    <recommendedName>
        <fullName evidence="2">Antitoxin</fullName>
    </recommendedName>
</protein>
<dbReference type="NCBIfam" id="TIGR01552">
    <property type="entry name" value="phd_fam"/>
    <property type="match status" value="1"/>
</dbReference>
<dbReference type="PATRIC" id="fig|237258.4.peg.1890"/>
<dbReference type="SUPFAM" id="SSF143120">
    <property type="entry name" value="YefM-like"/>
    <property type="match status" value="1"/>
</dbReference>
<gene>
    <name evidence="3" type="ORF">BHF72_1018</name>
</gene>
<reference evidence="3 4" key="1">
    <citation type="submission" date="2016-09" db="EMBL/GenBank/DDBJ databases">
        <authorList>
            <person name="Capua I."/>
            <person name="De Benedictis P."/>
            <person name="Joannis T."/>
            <person name="Lombin L.H."/>
            <person name="Cattoli G."/>
        </authorList>
    </citation>
    <scope>NUCLEOTIDE SEQUENCE [LARGE SCALE GENOMIC DNA]</scope>
    <source>
        <strain evidence="3 4">NRS-1</strain>
    </source>
</reference>
<name>A0A1E5UHV9_9FLAO</name>
<comment type="similarity">
    <text evidence="1 2">Belongs to the phD/YefM antitoxin family.</text>
</comment>
<dbReference type="RefSeq" id="WP_069796458.1">
    <property type="nucleotide sequence ID" value="NZ_CP034157.1"/>
</dbReference>
<dbReference type="Proteomes" id="UP000095601">
    <property type="component" value="Unassembled WGS sequence"/>
</dbReference>
<dbReference type="AlphaFoldDB" id="A0A1E5UHV9"/>
<dbReference type="InterPro" id="IPR051405">
    <property type="entry name" value="phD/YefM_antitoxin"/>
</dbReference>
<dbReference type="PANTHER" id="PTHR33713:SF6">
    <property type="entry name" value="ANTITOXIN YEFM"/>
    <property type="match status" value="1"/>
</dbReference>
<dbReference type="Gene3D" id="6.10.250.330">
    <property type="match status" value="1"/>
</dbReference>
<accession>A0A1E5UHV9</accession>